<evidence type="ECO:0000256" key="3">
    <source>
        <dbReference type="ARBA" id="ARBA00022692"/>
    </source>
</evidence>
<sequence length="953" mass="103857">MVSAQYLFANHDSALLQLFMLAASLPRQAGAACSDNSRTAILTMTSAFSKVSGVIDDDEEDRQEISQRAQALYQRAQDAYTSKGSQKDVLRLFEDAEAAMRPLLGGGLASLNAQASFCFFATYERYLTLYFEADGFLAVEIGFMIAVRRGLMTAATPLWNALADSTKKARTIQLASLLASVAPFMALRIPVARDREGLVIRSLALWAFSLMGAPALSMMDALALAACQQDADTWGQARIYGAIGWGGMHLVLGPLLDSYGFSVMFASFCTMGAILFVTYSGMPEACGETRGEVSFRSVFGIIARSKWFFANITILGAGFSMVEGMLFLLLQQLQASTFLCGLSVMVTVIFELPIFAYASSLLRRFGTTKLILLAQLAWVIRAVLYSRMSAAWAVLLVEPLHGVTFALAWVGAIDHVAKPAVSGEGLQASSQGLLTACFLGLGPIIGLLGGGLLFDTVGGHAAYAIFAVFVSVSGLIYWSRSHIEEAEPELETVLKGRLHQAVSIAQMTEIPNRWTRVKELSEDVLQFDFNNAHARWLRGLALKSMGKTKEAEEECRRAVDCARSQGKDGEAQQWDKELQETFGGGTATSRTPKATPQAAAADAGAPGGQAEAQPAAKKAPSPALQKGFFNRTSRKTEVTDQGKDGDEAKTARDGLKEGHAAKPSGREVELEQELTSLRKSLHDQEAELKKKIMSAEARHAEEQHFREGSEAILQELENCIHAVAPSSSSSSSSAAQVAVQQATERTQAGKAWAENEQQRYVEFSTEVLTLQEMSVREFREQEDTASKQSKELRELAKRFGDLLRLAKRLDGFVREHSSGREIADPDVQHMAQQGETTDVVQLGPAFMLVYFRCLTSTGQLQTSTASPGRVSFLPCLTMESLGLHGLQDSESVVNDHEECPRHVWLHDLWRLSFEALLRIVAMFSVLGMMLGLALVVETGFANACSLTCRRTQD</sequence>
<dbReference type="OrthoDB" id="515887at2759"/>
<evidence type="ECO:0000256" key="7">
    <source>
        <dbReference type="SAM" id="Phobius"/>
    </source>
</evidence>
<evidence type="ECO:0000256" key="4">
    <source>
        <dbReference type="ARBA" id="ARBA00022989"/>
    </source>
</evidence>
<evidence type="ECO:0000313" key="9">
    <source>
        <dbReference type="EMBL" id="OLP83066.1"/>
    </source>
</evidence>
<feature type="compositionally biased region" description="Basic and acidic residues" evidence="6">
    <location>
        <begin position="634"/>
        <end position="669"/>
    </location>
</feature>
<comment type="caution">
    <text evidence="9">The sequence shown here is derived from an EMBL/GenBank/DDBJ whole genome shotgun (WGS) entry which is preliminary data.</text>
</comment>
<feature type="transmembrane region" description="Helical" evidence="7">
    <location>
        <begin position="433"/>
        <end position="454"/>
    </location>
</feature>
<evidence type="ECO:0000256" key="2">
    <source>
        <dbReference type="ARBA" id="ARBA00005241"/>
    </source>
</evidence>
<evidence type="ECO:0000313" key="10">
    <source>
        <dbReference type="Proteomes" id="UP000186817"/>
    </source>
</evidence>
<dbReference type="EMBL" id="LSRX01001145">
    <property type="protein sequence ID" value="OLP83066.1"/>
    <property type="molecule type" value="Genomic_DNA"/>
</dbReference>
<comment type="subcellular location">
    <subcellularLocation>
        <location evidence="1">Membrane</location>
        <topology evidence="1">Multi-pass membrane protein</topology>
    </subcellularLocation>
</comment>
<dbReference type="AlphaFoldDB" id="A0A1Q9CJI4"/>
<feature type="transmembrane region" description="Helical" evidence="7">
    <location>
        <begin position="915"/>
        <end position="936"/>
    </location>
</feature>
<dbReference type="SUPFAM" id="SSF103473">
    <property type="entry name" value="MFS general substrate transporter"/>
    <property type="match status" value="1"/>
</dbReference>
<evidence type="ECO:0000256" key="5">
    <source>
        <dbReference type="ARBA" id="ARBA00023136"/>
    </source>
</evidence>
<dbReference type="InterPro" id="IPR024989">
    <property type="entry name" value="MFS_assoc_dom"/>
</dbReference>
<feature type="domain" description="Major facilitator superfamily associated" evidence="8">
    <location>
        <begin position="122"/>
        <end position="463"/>
    </location>
</feature>
<accession>A0A1Q9CJI4</accession>
<gene>
    <name evidence="9" type="primary">mfsd6b</name>
    <name evidence="9" type="ORF">AK812_SmicGene36221</name>
</gene>
<feature type="transmembrane region" description="Helical" evidence="7">
    <location>
        <begin position="392"/>
        <end position="412"/>
    </location>
</feature>
<dbReference type="PANTHER" id="PTHR16172">
    <property type="entry name" value="MAJOR FACILITATOR SUPERFAMILY DOMAIN-CONTAINING PROTEIN 6-LIKE"/>
    <property type="match status" value="1"/>
</dbReference>
<dbReference type="Pfam" id="PF12832">
    <property type="entry name" value="MFS_1_like"/>
    <property type="match status" value="1"/>
</dbReference>
<feature type="compositionally biased region" description="Low complexity" evidence="6">
    <location>
        <begin position="592"/>
        <end position="623"/>
    </location>
</feature>
<protein>
    <submittedName>
        <fullName evidence="9">Major facilitator superfamily domain-containing protein 6-B</fullName>
    </submittedName>
</protein>
<feature type="transmembrane region" description="Helical" evidence="7">
    <location>
        <begin position="259"/>
        <end position="280"/>
    </location>
</feature>
<evidence type="ECO:0000259" key="8">
    <source>
        <dbReference type="Pfam" id="PF12832"/>
    </source>
</evidence>
<evidence type="ECO:0000256" key="1">
    <source>
        <dbReference type="ARBA" id="ARBA00004141"/>
    </source>
</evidence>
<dbReference type="GO" id="GO:0016020">
    <property type="term" value="C:membrane"/>
    <property type="evidence" value="ECO:0007669"/>
    <property type="project" value="UniProtKB-SubCell"/>
</dbReference>
<organism evidence="9 10">
    <name type="scientific">Symbiodinium microadriaticum</name>
    <name type="common">Dinoflagellate</name>
    <name type="synonym">Zooxanthella microadriatica</name>
    <dbReference type="NCBI Taxonomy" id="2951"/>
    <lineage>
        <taxon>Eukaryota</taxon>
        <taxon>Sar</taxon>
        <taxon>Alveolata</taxon>
        <taxon>Dinophyceae</taxon>
        <taxon>Suessiales</taxon>
        <taxon>Symbiodiniaceae</taxon>
        <taxon>Symbiodinium</taxon>
    </lineage>
</organism>
<dbReference type="PANTHER" id="PTHR16172:SF41">
    <property type="entry name" value="MAJOR FACILITATOR SUPERFAMILY DOMAIN-CONTAINING PROTEIN 6-LIKE"/>
    <property type="match status" value="1"/>
</dbReference>
<dbReference type="Gene3D" id="1.20.1250.20">
    <property type="entry name" value="MFS general substrate transporter like domains"/>
    <property type="match status" value="2"/>
</dbReference>
<keyword evidence="10" id="KW-1185">Reference proteome</keyword>
<reference evidence="9 10" key="1">
    <citation type="submission" date="2016-02" db="EMBL/GenBank/DDBJ databases">
        <title>Genome analysis of coral dinoflagellate symbionts highlights evolutionary adaptations to a symbiotic lifestyle.</title>
        <authorList>
            <person name="Aranda M."/>
            <person name="Li Y."/>
            <person name="Liew Y.J."/>
            <person name="Baumgarten S."/>
            <person name="Simakov O."/>
            <person name="Wilson M."/>
            <person name="Piel J."/>
            <person name="Ashoor H."/>
            <person name="Bougouffa S."/>
            <person name="Bajic V.B."/>
            <person name="Ryu T."/>
            <person name="Ravasi T."/>
            <person name="Bayer T."/>
            <person name="Micklem G."/>
            <person name="Kim H."/>
            <person name="Bhak J."/>
            <person name="Lajeunesse T.C."/>
            <person name="Voolstra C.R."/>
        </authorList>
    </citation>
    <scope>NUCLEOTIDE SEQUENCE [LARGE SCALE GENOMIC DNA]</scope>
    <source>
        <strain evidence="9 10">CCMP2467</strain>
    </source>
</reference>
<name>A0A1Q9CJI4_SYMMI</name>
<keyword evidence="5 7" id="KW-0472">Membrane</keyword>
<dbReference type="SUPFAM" id="SSF48452">
    <property type="entry name" value="TPR-like"/>
    <property type="match status" value="1"/>
</dbReference>
<dbReference type="Proteomes" id="UP000186817">
    <property type="component" value="Unassembled WGS sequence"/>
</dbReference>
<keyword evidence="4 7" id="KW-1133">Transmembrane helix</keyword>
<feature type="region of interest" description="Disordered" evidence="6">
    <location>
        <begin position="582"/>
        <end position="671"/>
    </location>
</feature>
<evidence type="ECO:0000256" key="6">
    <source>
        <dbReference type="SAM" id="MobiDB-lite"/>
    </source>
</evidence>
<comment type="similarity">
    <text evidence="2">Belongs to the major facilitator superfamily. MFSD6 family.</text>
</comment>
<feature type="transmembrane region" description="Helical" evidence="7">
    <location>
        <begin position="203"/>
        <end position="226"/>
    </location>
</feature>
<dbReference type="InterPro" id="IPR051717">
    <property type="entry name" value="MFS_MFSD6"/>
</dbReference>
<feature type="transmembrane region" description="Helical" evidence="7">
    <location>
        <begin position="460"/>
        <end position="478"/>
    </location>
</feature>
<feature type="transmembrane region" description="Helical" evidence="7">
    <location>
        <begin position="307"/>
        <end position="330"/>
    </location>
</feature>
<feature type="transmembrane region" description="Helical" evidence="7">
    <location>
        <begin position="336"/>
        <end position="358"/>
    </location>
</feature>
<proteinExistence type="inferred from homology"/>
<dbReference type="InterPro" id="IPR011990">
    <property type="entry name" value="TPR-like_helical_dom_sf"/>
</dbReference>
<dbReference type="InterPro" id="IPR036259">
    <property type="entry name" value="MFS_trans_sf"/>
</dbReference>
<keyword evidence="3 7" id="KW-0812">Transmembrane</keyword>